<reference evidence="2 3" key="1">
    <citation type="journal article" date="2012" name="Proc. Natl. Acad. Sci. U.S.A.">
        <title>Genome and physiology of a model Epsilonproteobacterium responsible for sulfide detoxification in marine oxygen depletion zones.</title>
        <authorList>
            <person name="Grote J."/>
            <person name="Schott T."/>
            <person name="Bruckner C.G."/>
            <person name="Glockner F.O."/>
            <person name="Jost G."/>
            <person name="Teeling H."/>
            <person name="Labrenz M."/>
            <person name="Jurgens K."/>
        </authorList>
    </citation>
    <scope>NUCLEOTIDE SEQUENCE [LARGE SCALE GENOMIC DNA]</scope>
    <source>
        <strain evidence="2 3">GD1</strain>
    </source>
</reference>
<accession>B6BNN1</accession>
<evidence type="ECO:0000313" key="2">
    <source>
        <dbReference type="EMBL" id="EHP28834.1"/>
    </source>
</evidence>
<dbReference type="NCBIfam" id="TIGR00199">
    <property type="entry name" value="PncC_domain"/>
    <property type="match status" value="1"/>
</dbReference>
<dbReference type="Pfam" id="PF02464">
    <property type="entry name" value="CinA"/>
    <property type="match status" value="1"/>
</dbReference>
<dbReference type="STRING" id="929558.SMGD1_0307"/>
<dbReference type="InterPro" id="IPR008136">
    <property type="entry name" value="CinA_C"/>
</dbReference>
<evidence type="ECO:0000313" key="3">
    <source>
        <dbReference type="Proteomes" id="UP000006431"/>
    </source>
</evidence>
<dbReference type="PATRIC" id="fig|929558.5.peg.306"/>
<sequence>MRVHLLFIGSKFFYNTSLQEYVIRKIRQKSDFIDSITYFKESDNSLFLYLEKELNTSDKLIIVTTKHNFSTIGKVICTVTSDNQVLKDNMLIPSNSSVFEDRSYLLEYKDSITNVLYIDEMQEMPEILLHFEENKAVVHIFDQSKDGVYAMLNPIAQTFEVKIDVVTLIDGWLRVDIVSKKYGNISKFINSAKQLLPRNLIAASNIIQYIIETLSRNQKTITFAESCSGGLLTYYFTKENGASKILDGSLITYSNSIKENWLAVEHDTLEEFGAVSSEIVKEMCEGALNVSSADYALSISGIAGDTGGTEFKPVGTVYIGASSKTHHSEMHLRLDGDRNYVQHQSVLFAIKMLILIDKETFF</sequence>
<dbReference type="Proteomes" id="UP000006431">
    <property type="component" value="Unassembled WGS sequence"/>
</dbReference>
<organism evidence="2 3">
    <name type="scientific">Sulfurimonas gotlandica (strain DSM 19862 / JCM 16533 / GD1)</name>
    <dbReference type="NCBI Taxonomy" id="929558"/>
    <lineage>
        <taxon>Bacteria</taxon>
        <taxon>Pseudomonadati</taxon>
        <taxon>Campylobacterota</taxon>
        <taxon>Epsilonproteobacteria</taxon>
        <taxon>Campylobacterales</taxon>
        <taxon>Sulfurimonadaceae</taxon>
        <taxon>Sulfurimonas</taxon>
    </lineage>
</organism>
<dbReference type="Gene3D" id="3.90.950.20">
    <property type="entry name" value="CinA-like"/>
    <property type="match status" value="1"/>
</dbReference>
<name>B6BNN1_SULGG</name>
<dbReference type="eggNOG" id="COG1546">
    <property type="taxonomic scope" value="Bacteria"/>
</dbReference>
<dbReference type="SUPFAM" id="SSF142433">
    <property type="entry name" value="CinA-like"/>
    <property type="match status" value="1"/>
</dbReference>
<dbReference type="InterPro" id="IPR036653">
    <property type="entry name" value="CinA-like_C"/>
</dbReference>
<evidence type="ECO:0000259" key="1">
    <source>
        <dbReference type="Pfam" id="PF02464"/>
    </source>
</evidence>
<dbReference type="HOGENOM" id="CLU_764884_0_0_7"/>
<dbReference type="EMBL" id="AFRZ01000001">
    <property type="protein sequence ID" value="EHP28834.1"/>
    <property type="molecule type" value="Genomic_DNA"/>
</dbReference>
<accession>H1FU68</accession>
<feature type="domain" description="CinA C-terminal" evidence="1">
    <location>
        <begin position="207"/>
        <end position="354"/>
    </location>
</feature>
<protein>
    <submittedName>
        <fullName evidence="2">Protein containing CinA C-terminal domain</fullName>
    </submittedName>
</protein>
<dbReference type="AlphaFoldDB" id="B6BNN1"/>
<comment type="caution">
    <text evidence="2">The sequence shown here is derived from an EMBL/GenBank/DDBJ whole genome shotgun (WGS) entry which is preliminary data.</text>
</comment>
<dbReference type="OrthoDB" id="9801454at2"/>
<keyword evidence="3" id="KW-1185">Reference proteome</keyword>
<gene>
    <name evidence="2" type="ORF">SMGD1_0307</name>
</gene>
<proteinExistence type="predicted"/>